<keyword evidence="1" id="KW-1133">Transmembrane helix</keyword>
<reference evidence="2 3" key="1">
    <citation type="journal article" date="2016" name="Mol. Biol. Evol.">
        <title>Comparative Genomics of Early-Diverging Mushroom-Forming Fungi Provides Insights into the Origins of Lignocellulose Decay Capabilities.</title>
        <authorList>
            <person name="Nagy L.G."/>
            <person name="Riley R."/>
            <person name="Tritt A."/>
            <person name="Adam C."/>
            <person name="Daum C."/>
            <person name="Floudas D."/>
            <person name="Sun H."/>
            <person name="Yadav J.S."/>
            <person name="Pangilinan J."/>
            <person name="Larsson K.H."/>
            <person name="Matsuura K."/>
            <person name="Barry K."/>
            <person name="Labutti K."/>
            <person name="Kuo R."/>
            <person name="Ohm R.A."/>
            <person name="Bhattacharya S.S."/>
            <person name="Shirouzu T."/>
            <person name="Yoshinaga Y."/>
            <person name="Martin F.M."/>
            <person name="Grigoriev I.V."/>
            <person name="Hibbett D.S."/>
        </authorList>
    </citation>
    <scope>NUCLEOTIDE SEQUENCE [LARGE SCALE GENOMIC DNA]</scope>
    <source>
        <strain evidence="2 3">HHB14362 ss-1</strain>
    </source>
</reference>
<proteinExistence type="predicted"/>
<evidence type="ECO:0000313" key="2">
    <source>
        <dbReference type="EMBL" id="KZT18576.1"/>
    </source>
</evidence>
<dbReference type="EMBL" id="KV425672">
    <property type="protein sequence ID" value="KZT18576.1"/>
    <property type="molecule type" value="Genomic_DNA"/>
</dbReference>
<name>A0A165MNP5_9AGAM</name>
<keyword evidence="1" id="KW-0472">Membrane</keyword>
<evidence type="ECO:0000313" key="3">
    <source>
        <dbReference type="Proteomes" id="UP000076761"/>
    </source>
</evidence>
<gene>
    <name evidence="2" type="ORF">NEOLEDRAFT_1246385</name>
</gene>
<keyword evidence="3" id="KW-1185">Reference proteome</keyword>
<organism evidence="2 3">
    <name type="scientific">Neolentinus lepideus HHB14362 ss-1</name>
    <dbReference type="NCBI Taxonomy" id="1314782"/>
    <lineage>
        <taxon>Eukaryota</taxon>
        <taxon>Fungi</taxon>
        <taxon>Dikarya</taxon>
        <taxon>Basidiomycota</taxon>
        <taxon>Agaricomycotina</taxon>
        <taxon>Agaricomycetes</taxon>
        <taxon>Gloeophyllales</taxon>
        <taxon>Gloeophyllaceae</taxon>
        <taxon>Neolentinus</taxon>
    </lineage>
</organism>
<accession>A0A165MNP5</accession>
<dbReference type="InParanoid" id="A0A165MNP5"/>
<protein>
    <submittedName>
        <fullName evidence="2">Uncharacterized protein</fullName>
    </submittedName>
</protein>
<feature type="transmembrane region" description="Helical" evidence="1">
    <location>
        <begin position="224"/>
        <end position="244"/>
    </location>
</feature>
<keyword evidence="1" id="KW-0812">Transmembrane</keyword>
<evidence type="ECO:0000256" key="1">
    <source>
        <dbReference type="SAM" id="Phobius"/>
    </source>
</evidence>
<sequence length="425" mass="47825">MRNLEGCLSRGMGYKVSKYVHFQCFYHLMHGATMPAVQLDARGFRSLQMFVLQVYCLLIGSGYCFLPPQLNIPARTPPPPPPSTPAAPRSRERQRVLGFEVAFNLPDVQDDGETGVTQNGGPILDLFHFLCFFDLLPSPSPTRSLGLLSLYLRPFLGHTRPRTMTRHALHLRVASSSCYSSFCSHPRPPVAKFETLRVLDFEVGIGARKGGEYNAVKIAQKRSLVIFFMISFLFFFLFTSYPLISSPRPSAAVQMDIPWSYELQDDDETCGMSARCLVIDLCLFFDLVTASPARVGRRYRDDASPPLRYHPPHPYRFPRPSPTTWTYRAELSDARARPYSHTTTASSPVRVTKTRIPRLPRASRGCREPASCYRNSGRPAAPSPARFFALMPVPRVLIPRRHPPPTLATALCRSHPAMTVKLHKT</sequence>
<dbReference type="Proteomes" id="UP000076761">
    <property type="component" value="Unassembled WGS sequence"/>
</dbReference>
<dbReference type="AlphaFoldDB" id="A0A165MNP5"/>